<dbReference type="EMBL" id="CAIIXF020000008">
    <property type="protein sequence ID" value="CAH1790796.1"/>
    <property type="molecule type" value="Genomic_DNA"/>
</dbReference>
<feature type="coiled-coil region" evidence="1">
    <location>
        <begin position="84"/>
        <end position="153"/>
    </location>
</feature>
<feature type="region of interest" description="Disordered" evidence="2">
    <location>
        <begin position="1"/>
        <end position="28"/>
    </location>
</feature>
<feature type="compositionally biased region" description="Polar residues" evidence="2">
    <location>
        <begin position="242"/>
        <end position="261"/>
    </location>
</feature>
<feature type="coiled-coil region" evidence="1">
    <location>
        <begin position="204"/>
        <end position="231"/>
    </location>
</feature>
<evidence type="ECO:0000313" key="4">
    <source>
        <dbReference type="Proteomes" id="UP000749559"/>
    </source>
</evidence>
<feature type="compositionally biased region" description="Polar residues" evidence="2">
    <location>
        <begin position="268"/>
        <end position="285"/>
    </location>
</feature>
<keyword evidence="1" id="KW-0175">Coiled coil</keyword>
<reference evidence="3" key="1">
    <citation type="submission" date="2022-03" db="EMBL/GenBank/DDBJ databases">
        <authorList>
            <person name="Martin C."/>
        </authorList>
    </citation>
    <scope>NUCLEOTIDE SEQUENCE</scope>
</reference>
<dbReference type="OrthoDB" id="10072038at2759"/>
<proteinExistence type="predicted"/>
<dbReference type="Proteomes" id="UP000749559">
    <property type="component" value="Unassembled WGS sequence"/>
</dbReference>
<feature type="compositionally biased region" description="Basic and acidic residues" evidence="2">
    <location>
        <begin position="1"/>
        <end position="10"/>
    </location>
</feature>
<comment type="caution">
    <text evidence="3">The sequence shown here is derived from an EMBL/GenBank/DDBJ whole genome shotgun (WGS) entry which is preliminary data.</text>
</comment>
<protein>
    <submittedName>
        <fullName evidence="3">Uncharacterized protein</fullName>
    </submittedName>
</protein>
<feature type="compositionally biased region" description="Basic and acidic residues" evidence="2">
    <location>
        <begin position="350"/>
        <end position="375"/>
    </location>
</feature>
<organism evidence="3 4">
    <name type="scientific">Owenia fusiformis</name>
    <name type="common">Polychaete worm</name>
    <dbReference type="NCBI Taxonomy" id="6347"/>
    <lineage>
        <taxon>Eukaryota</taxon>
        <taxon>Metazoa</taxon>
        <taxon>Spiralia</taxon>
        <taxon>Lophotrochozoa</taxon>
        <taxon>Annelida</taxon>
        <taxon>Polychaeta</taxon>
        <taxon>Sedentaria</taxon>
        <taxon>Canalipalpata</taxon>
        <taxon>Sabellida</taxon>
        <taxon>Oweniida</taxon>
        <taxon>Oweniidae</taxon>
        <taxon>Owenia</taxon>
    </lineage>
</organism>
<accession>A0A8J1U4P0</accession>
<evidence type="ECO:0000256" key="2">
    <source>
        <dbReference type="SAM" id="MobiDB-lite"/>
    </source>
</evidence>
<dbReference type="AlphaFoldDB" id="A0A8J1U4P0"/>
<feature type="compositionally biased region" description="Basic and acidic residues" evidence="2">
    <location>
        <begin position="17"/>
        <end position="28"/>
    </location>
</feature>
<evidence type="ECO:0000313" key="3">
    <source>
        <dbReference type="EMBL" id="CAH1790796.1"/>
    </source>
</evidence>
<evidence type="ECO:0000256" key="1">
    <source>
        <dbReference type="SAM" id="Coils"/>
    </source>
</evidence>
<gene>
    <name evidence="3" type="ORF">OFUS_LOCUS15966</name>
</gene>
<feature type="region of interest" description="Disordered" evidence="2">
    <location>
        <begin position="242"/>
        <end position="382"/>
    </location>
</feature>
<sequence length="382" mass="44463">MPYTEDHDTENNNAKDMVNDKAEKERSEHIKHIASYKEEKRQLISEIENLENVLNKLRLEFEDMPTANELSRRRQAWIDEERDIAKKEDELVAKQKGLEEYEKEIEVIEGYLNRRQKMCDHKEQDLKTLDDQLTELNDELQQYREDLKRQGVDVDSPSGKAKLNWEYLRGKVIDREKQLETTIKNIRSENIANCALIAVKDQTINDLKNKMKETDELLGKHEIKIKQLESRLTLAIHENNQQTGLDSNCTNNTPQSSISMNSRKHSSSRLPSIGNQSPQASTYQVPNFDEKKPTNMRRPLRISLPNPPEETVHANPDPPMGTRHKNLVSEGRELRKSNSMPSKHRRRTVGHLEFERSRSKSQTDHHMKIDAEKHSSTTCIVM</sequence>
<name>A0A8J1U4P0_OWEFU</name>
<keyword evidence="4" id="KW-1185">Reference proteome</keyword>